<name>A0A2S3GV39_9POAL</name>
<organism evidence="1">
    <name type="scientific">Panicum hallii</name>
    <dbReference type="NCBI Taxonomy" id="206008"/>
    <lineage>
        <taxon>Eukaryota</taxon>
        <taxon>Viridiplantae</taxon>
        <taxon>Streptophyta</taxon>
        <taxon>Embryophyta</taxon>
        <taxon>Tracheophyta</taxon>
        <taxon>Spermatophyta</taxon>
        <taxon>Magnoliopsida</taxon>
        <taxon>Liliopsida</taxon>
        <taxon>Poales</taxon>
        <taxon>Poaceae</taxon>
        <taxon>PACMAD clade</taxon>
        <taxon>Panicoideae</taxon>
        <taxon>Panicodae</taxon>
        <taxon>Paniceae</taxon>
        <taxon>Panicinae</taxon>
        <taxon>Panicum</taxon>
        <taxon>Panicum sect. Panicum</taxon>
    </lineage>
</organism>
<accession>A0A2S3GV39</accession>
<sequence length="140" mass="15694">MPDDALPAAIYYLLPVTRKEMGSIRSGGESTAHSLPVAACKSDRSTRCGRRLRFGRQYLRWNRFLISLSSRSGVKKTVDRFLKLPASDPILQHWQFLNLAFSSSSFFALVRILVVHFYGENDSRAERAGSSVSHSVSISE</sequence>
<dbReference type="EMBL" id="CM008047">
    <property type="protein sequence ID" value="PAN09229.1"/>
    <property type="molecule type" value="Genomic_DNA"/>
</dbReference>
<gene>
    <name evidence="1" type="ORF">PAHAL_2G011500</name>
</gene>
<dbReference type="AlphaFoldDB" id="A0A2S3GV39"/>
<reference evidence="1" key="1">
    <citation type="submission" date="2018-04" db="EMBL/GenBank/DDBJ databases">
        <title>WGS assembly of Panicum hallii.</title>
        <authorList>
            <person name="Lovell J."/>
            <person name="Jenkins J."/>
            <person name="Lowry D."/>
            <person name="Mamidi S."/>
            <person name="Sreedasyam A."/>
            <person name="Weng X."/>
            <person name="Barry K."/>
            <person name="Bonette J."/>
            <person name="Campitelli B."/>
            <person name="Daum C."/>
            <person name="Gordon S."/>
            <person name="Gould B."/>
            <person name="Lipzen A."/>
            <person name="Macqueen A."/>
            <person name="Palacio-Mejia J."/>
            <person name="Plott C."/>
            <person name="Shakirov E."/>
            <person name="Shu S."/>
            <person name="Yoshinaga Y."/>
            <person name="Zane M."/>
            <person name="Rokhsar D."/>
            <person name="Grimwood J."/>
            <person name="Schmutz J."/>
            <person name="Juenger T."/>
        </authorList>
    </citation>
    <scope>NUCLEOTIDE SEQUENCE [LARGE SCALE GENOMIC DNA]</scope>
    <source>
        <strain evidence="1">FIL2</strain>
    </source>
</reference>
<dbReference type="Proteomes" id="UP000243499">
    <property type="component" value="Chromosome 2"/>
</dbReference>
<dbReference type="Gramene" id="PAN09229">
    <property type="protein sequence ID" value="PAN09229"/>
    <property type="gene ID" value="PAHAL_2G011500"/>
</dbReference>
<proteinExistence type="predicted"/>
<protein>
    <submittedName>
        <fullName evidence="1">Uncharacterized protein</fullName>
    </submittedName>
</protein>
<evidence type="ECO:0000313" key="1">
    <source>
        <dbReference type="EMBL" id="PAN09229.1"/>
    </source>
</evidence>